<comment type="caution">
    <text evidence="9">The sequence shown here is derived from an EMBL/GenBank/DDBJ whole genome shotgun (WGS) entry which is preliminary data.</text>
</comment>
<dbReference type="SUPFAM" id="SSF50978">
    <property type="entry name" value="WD40 repeat-like"/>
    <property type="match status" value="1"/>
</dbReference>
<evidence type="ECO:0000256" key="7">
    <source>
        <dbReference type="SAM" id="MobiDB-lite"/>
    </source>
</evidence>
<evidence type="ECO:0000256" key="3">
    <source>
        <dbReference type="ARBA" id="ARBA00022574"/>
    </source>
</evidence>
<dbReference type="EMBL" id="CM026430">
    <property type="protein sequence ID" value="KAG0562639.1"/>
    <property type="molecule type" value="Genomic_DNA"/>
</dbReference>
<dbReference type="SMART" id="SM01033">
    <property type="entry name" value="BING4CT"/>
    <property type="match status" value="1"/>
</dbReference>
<dbReference type="SMART" id="SM00320">
    <property type="entry name" value="WD40"/>
    <property type="match status" value="4"/>
</dbReference>
<dbReference type="Pfam" id="PF08149">
    <property type="entry name" value="BING4CT"/>
    <property type="match status" value="1"/>
</dbReference>
<dbReference type="InterPro" id="IPR001680">
    <property type="entry name" value="WD40_rpt"/>
</dbReference>
<gene>
    <name evidence="9" type="ORF">KC19_9G161700</name>
</gene>
<name>A0A8T0GWF8_CERPU</name>
<dbReference type="AlphaFoldDB" id="A0A8T0GWF8"/>
<evidence type="ECO:0000256" key="4">
    <source>
        <dbReference type="ARBA" id="ARBA00022737"/>
    </source>
</evidence>
<feature type="compositionally biased region" description="Basic and acidic residues" evidence="7">
    <location>
        <begin position="25"/>
        <end position="40"/>
    </location>
</feature>
<dbReference type="PANTHER" id="PTHR14085:SF3">
    <property type="entry name" value="WD REPEAT-CONTAINING PROTEIN 46"/>
    <property type="match status" value="1"/>
</dbReference>
<feature type="repeat" description="WD" evidence="6">
    <location>
        <begin position="277"/>
        <end position="318"/>
    </location>
</feature>
<evidence type="ECO:0000259" key="8">
    <source>
        <dbReference type="SMART" id="SM01033"/>
    </source>
</evidence>
<keyword evidence="2" id="KW-0698">rRNA processing</keyword>
<organism evidence="9 10">
    <name type="scientific">Ceratodon purpureus</name>
    <name type="common">Fire moss</name>
    <name type="synonym">Dicranum purpureum</name>
    <dbReference type="NCBI Taxonomy" id="3225"/>
    <lineage>
        <taxon>Eukaryota</taxon>
        <taxon>Viridiplantae</taxon>
        <taxon>Streptophyta</taxon>
        <taxon>Embryophyta</taxon>
        <taxon>Bryophyta</taxon>
        <taxon>Bryophytina</taxon>
        <taxon>Bryopsida</taxon>
        <taxon>Dicranidae</taxon>
        <taxon>Pseudoditrichales</taxon>
        <taxon>Ditrichaceae</taxon>
        <taxon>Ceratodon</taxon>
    </lineage>
</organism>
<keyword evidence="3 6" id="KW-0853">WD repeat</keyword>
<protein>
    <recommendedName>
        <fullName evidence="8">BING4 C-terminal domain-containing protein</fullName>
    </recommendedName>
</protein>
<dbReference type="PROSITE" id="PS00678">
    <property type="entry name" value="WD_REPEATS_1"/>
    <property type="match status" value="1"/>
</dbReference>
<dbReference type="InterPro" id="IPR012952">
    <property type="entry name" value="BING4_C_dom"/>
</dbReference>
<feature type="compositionally biased region" description="Basic residues" evidence="7">
    <location>
        <begin position="1"/>
        <end position="11"/>
    </location>
</feature>
<evidence type="ECO:0000313" key="9">
    <source>
        <dbReference type="EMBL" id="KAG0562639.1"/>
    </source>
</evidence>
<evidence type="ECO:0000256" key="6">
    <source>
        <dbReference type="PROSITE-ProRule" id="PRU00221"/>
    </source>
</evidence>
<feature type="region of interest" description="Disordered" evidence="7">
    <location>
        <begin position="510"/>
        <end position="540"/>
    </location>
</feature>
<dbReference type="PANTHER" id="PTHR14085">
    <property type="entry name" value="WD-REPEAT PROTEIN BING4"/>
    <property type="match status" value="1"/>
</dbReference>
<evidence type="ECO:0000313" key="10">
    <source>
        <dbReference type="Proteomes" id="UP000822688"/>
    </source>
</evidence>
<dbReference type="Gene3D" id="2.130.10.10">
    <property type="entry name" value="YVTN repeat-like/Quinoprotein amine dehydrogenase"/>
    <property type="match status" value="1"/>
</dbReference>
<dbReference type="FunFam" id="2.130.10.10:FF:000378">
    <property type="entry name" value="U3 small nucleolar RNA-associated protein 7"/>
    <property type="match status" value="1"/>
</dbReference>
<keyword evidence="4" id="KW-0677">Repeat</keyword>
<keyword evidence="10" id="KW-1185">Reference proteome</keyword>
<dbReference type="GO" id="GO:0030686">
    <property type="term" value="C:90S preribosome"/>
    <property type="evidence" value="ECO:0007669"/>
    <property type="project" value="TreeGrafter"/>
</dbReference>
<proteinExistence type="predicted"/>
<keyword evidence="5" id="KW-0539">Nucleus</keyword>
<reference evidence="9" key="1">
    <citation type="submission" date="2020-06" db="EMBL/GenBank/DDBJ databases">
        <title>WGS assembly of Ceratodon purpureus strain R40.</title>
        <authorList>
            <person name="Carey S.B."/>
            <person name="Jenkins J."/>
            <person name="Shu S."/>
            <person name="Lovell J.T."/>
            <person name="Sreedasyam A."/>
            <person name="Maumus F."/>
            <person name="Tiley G.P."/>
            <person name="Fernandez-Pozo N."/>
            <person name="Barry K."/>
            <person name="Chen C."/>
            <person name="Wang M."/>
            <person name="Lipzen A."/>
            <person name="Daum C."/>
            <person name="Saski C.A."/>
            <person name="Payton A.C."/>
            <person name="Mcbreen J.C."/>
            <person name="Conrad R.E."/>
            <person name="Kollar L.M."/>
            <person name="Olsson S."/>
            <person name="Huttunen S."/>
            <person name="Landis J.B."/>
            <person name="Wickett N.J."/>
            <person name="Johnson M.G."/>
            <person name="Rensing S.A."/>
            <person name="Grimwood J."/>
            <person name="Schmutz J."/>
            <person name="Mcdaniel S.F."/>
        </authorList>
    </citation>
    <scope>NUCLEOTIDE SEQUENCE</scope>
    <source>
        <strain evidence="9">R40</strain>
    </source>
</reference>
<dbReference type="PROSITE" id="PS50294">
    <property type="entry name" value="WD_REPEATS_REGION"/>
    <property type="match status" value="1"/>
</dbReference>
<dbReference type="Pfam" id="PF00400">
    <property type="entry name" value="WD40"/>
    <property type="match status" value="1"/>
</dbReference>
<evidence type="ECO:0000256" key="5">
    <source>
        <dbReference type="ARBA" id="ARBA00023242"/>
    </source>
</evidence>
<accession>A0A8T0GWF8</accession>
<dbReference type="GO" id="GO:0000462">
    <property type="term" value="P:maturation of SSU-rRNA from tricistronic rRNA transcript (SSU-rRNA, 5.8S rRNA, LSU-rRNA)"/>
    <property type="evidence" value="ECO:0007669"/>
    <property type="project" value="TreeGrafter"/>
</dbReference>
<comment type="subcellular location">
    <subcellularLocation>
        <location evidence="1">Nucleus</location>
        <location evidence="1">Nucleolus</location>
    </subcellularLocation>
</comment>
<feature type="domain" description="BING4 C-terminal" evidence="8">
    <location>
        <begin position="358"/>
        <end position="438"/>
    </location>
</feature>
<feature type="compositionally biased region" description="Basic and acidic residues" evidence="7">
    <location>
        <begin position="510"/>
        <end position="528"/>
    </location>
</feature>
<dbReference type="GO" id="GO:0032040">
    <property type="term" value="C:small-subunit processome"/>
    <property type="evidence" value="ECO:0007669"/>
    <property type="project" value="TreeGrafter"/>
</dbReference>
<dbReference type="InterPro" id="IPR019775">
    <property type="entry name" value="WD40_repeat_CS"/>
</dbReference>
<dbReference type="InterPro" id="IPR015943">
    <property type="entry name" value="WD40/YVTN_repeat-like_dom_sf"/>
</dbReference>
<feature type="region of interest" description="Disordered" evidence="7">
    <location>
        <begin position="1"/>
        <end position="40"/>
    </location>
</feature>
<dbReference type="InterPro" id="IPR040315">
    <property type="entry name" value="WDR46/Utp7"/>
</dbReference>
<dbReference type="Proteomes" id="UP000822688">
    <property type="component" value="Chromosome 9"/>
</dbReference>
<evidence type="ECO:0000256" key="2">
    <source>
        <dbReference type="ARBA" id="ARBA00022552"/>
    </source>
</evidence>
<evidence type="ECO:0000256" key="1">
    <source>
        <dbReference type="ARBA" id="ARBA00004604"/>
    </source>
</evidence>
<sequence length="540" mass="60878">MDKRKSHKRKTPAPATDDALPVVLHRGELKKREGEKEEDKWKHIRDKKLKGEIIQREKLFGEAAETATKFQEWLLPSEAGYLEAEGLEDTRHFSQEAIVKEVDVTSARKAFDLQLPDLGPYHVDYNANGVFMLLGGRKGHLAMMDWKKTRLMMEFQVRETIRDVKFLHNETFFAVAQKKYVFIYDRRGVELHCMRDHIQPLKLEFLPHHFLLASIDKAGILRYQDTSTGVLLTQHRTHLGRGGVMRMNPYNSVLGLGHSNGTVTMWSPNMSTPLVSMLCHRGPVTSVAYDSEGVHMVTGGMDGKVKVWDVRKFLPLHTYFAPTTPKSIEISQKGLVAVGCGSKIEIWRDALSTKQVKPYLSHRLAKGAQVEDLAFCPYEDVLGTGHSAGISSLLVPGAGEPNFDTYVANPYETLKQRREAEVHRLLDKLPSDTIALDPNTIGGILQTSKDNQLSKVVLSKEANKANAIAAGKEVKLKNKMKGKNKPSRRHKRKQLNVITAEMAMKREMLEKQKSDKKNLAASETDRDSSLPLALARFQRK</sequence>
<dbReference type="PROSITE" id="PS50082">
    <property type="entry name" value="WD_REPEATS_2"/>
    <property type="match status" value="1"/>
</dbReference>
<dbReference type="InterPro" id="IPR036322">
    <property type="entry name" value="WD40_repeat_dom_sf"/>
</dbReference>